<dbReference type="InParanoid" id="A0A194XP21"/>
<protein>
    <submittedName>
        <fullName evidence="3">Uncharacterized protein</fullName>
    </submittedName>
</protein>
<feature type="compositionally biased region" description="Basic and acidic residues" evidence="1">
    <location>
        <begin position="13"/>
        <end position="23"/>
    </location>
</feature>
<keyword evidence="2" id="KW-0472">Membrane</keyword>
<dbReference type="Proteomes" id="UP000070700">
    <property type="component" value="Unassembled WGS sequence"/>
</dbReference>
<dbReference type="EMBL" id="KQ947407">
    <property type="protein sequence ID" value="KUJ21916.1"/>
    <property type="molecule type" value="Genomic_DNA"/>
</dbReference>
<feature type="transmembrane region" description="Helical" evidence="2">
    <location>
        <begin position="74"/>
        <end position="93"/>
    </location>
</feature>
<accession>A0A194XP21</accession>
<dbReference type="KEGG" id="psco:LY89DRAFT_681279"/>
<keyword evidence="2" id="KW-1133">Transmembrane helix</keyword>
<gene>
    <name evidence="3" type="ORF">LY89DRAFT_681279</name>
</gene>
<feature type="region of interest" description="Disordered" evidence="1">
    <location>
        <begin position="1"/>
        <end position="23"/>
    </location>
</feature>
<organism evidence="3 4">
    <name type="scientific">Mollisia scopiformis</name>
    <name type="common">Conifer needle endophyte fungus</name>
    <name type="synonym">Phialocephala scopiformis</name>
    <dbReference type="NCBI Taxonomy" id="149040"/>
    <lineage>
        <taxon>Eukaryota</taxon>
        <taxon>Fungi</taxon>
        <taxon>Dikarya</taxon>
        <taxon>Ascomycota</taxon>
        <taxon>Pezizomycotina</taxon>
        <taxon>Leotiomycetes</taxon>
        <taxon>Helotiales</taxon>
        <taxon>Mollisiaceae</taxon>
        <taxon>Mollisia</taxon>
    </lineage>
</organism>
<reference evidence="3 4" key="1">
    <citation type="submission" date="2015-10" db="EMBL/GenBank/DDBJ databases">
        <title>Full genome of DAOMC 229536 Phialocephala scopiformis, a fungal endophyte of spruce producing the potent anti-insectan compound rugulosin.</title>
        <authorList>
            <consortium name="DOE Joint Genome Institute"/>
            <person name="Walker A.K."/>
            <person name="Frasz S.L."/>
            <person name="Seifert K.A."/>
            <person name="Miller J.D."/>
            <person name="Mondo S.J."/>
            <person name="Labutti K."/>
            <person name="Lipzen A."/>
            <person name="Dockter R."/>
            <person name="Kennedy M."/>
            <person name="Grigoriev I.V."/>
            <person name="Spatafora J.W."/>
        </authorList>
    </citation>
    <scope>NUCLEOTIDE SEQUENCE [LARGE SCALE GENOMIC DNA]</scope>
    <source>
        <strain evidence="3 4">CBS 120377</strain>
    </source>
</reference>
<feature type="transmembrane region" description="Helical" evidence="2">
    <location>
        <begin position="49"/>
        <end position="68"/>
    </location>
</feature>
<dbReference type="GeneID" id="28823979"/>
<evidence type="ECO:0000313" key="3">
    <source>
        <dbReference type="EMBL" id="KUJ21916.1"/>
    </source>
</evidence>
<name>A0A194XP21_MOLSC</name>
<keyword evidence="2" id="KW-0812">Transmembrane</keyword>
<dbReference type="AlphaFoldDB" id="A0A194XP21"/>
<feature type="transmembrane region" description="Helical" evidence="2">
    <location>
        <begin position="125"/>
        <end position="144"/>
    </location>
</feature>
<keyword evidence="4" id="KW-1185">Reference proteome</keyword>
<proteinExistence type="predicted"/>
<dbReference type="OrthoDB" id="3560451at2759"/>
<evidence type="ECO:0000313" key="4">
    <source>
        <dbReference type="Proteomes" id="UP000070700"/>
    </source>
</evidence>
<evidence type="ECO:0000256" key="2">
    <source>
        <dbReference type="SAM" id="Phobius"/>
    </source>
</evidence>
<dbReference type="RefSeq" id="XP_018076271.1">
    <property type="nucleotide sequence ID" value="XM_018214253.1"/>
</dbReference>
<sequence>MASQNTSRYHVVPPHEEDERDYSPHDHLLPTISLKNFNHSWSITLNPIVVLRGLSTILSLVAFIIFVVDGGGDFIAADIFLACIMIINVLMLVHYTVSHLVKVTVEVREQSYALGDRKKPRVSTYLDLSFAAALTLSLIIGNAVKRGWYGGAWKGAVVVGYFVV</sequence>
<evidence type="ECO:0000256" key="1">
    <source>
        <dbReference type="SAM" id="MobiDB-lite"/>
    </source>
</evidence>